<reference evidence="3" key="1">
    <citation type="submission" date="2022-10" db="EMBL/GenBank/DDBJ databases">
        <authorList>
            <person name="Chen Y."/>
            <person name="Dougan E. K."/>
            <person name="Chan C."/>
            <person name="Rhodes N."/>
            <person name="Thang M."/>
        </authorList>
    </citation>
    <scope>NUCLEOTIDE SEQUENCE</scope>
</reference>
<evidence type="ECO:0000313" key="3">
    <source>
        <dbReference type="EMBL" id="CAI3979606.1"/>
    </source>
</evidence>
<feature type="region of interest" description="Disordered" evidence="2">
    <location>
        <begin position="578"/>
        <end position="629"/>
    </location>
</feature>
<keyword evidence="5" id="KW-1185">Reference proteome</keyword>
<dbReference type="AlphaFoldDB" id="A0A9P1BUB0"/>
<feature type="compositionally biased region" description="Low complexity" evidence="2">
    <location>
        <begin position="598"/>
        <end position="609"/>
    </location>
</feature>
<comment type="caution">
    <text evidence="3">The sequence shown here is derived from an EMBL/GenBank/DDBJ whole genome shotgun (WGS) entry which is preliminary data.</text>
</comment>
<keyword evidence="1" id="KW-0175">Coiled coil</keyword>
<accession>A0A9P1BUB0</accession>
<gene>
    <name evidence="3" type="ORF">C1SCF055_LOCUS7544</name>
</gene>
<dbReference type="EMBL" id="CAMXCT010000499">
    <property type="protein sequence ID" value="CAI3979606.1"/>
    <property type="molecule type" value="Genomic_DNA"/>
</dbReference>
<evidence type="ECO:0000313" key="5">
    <source>
        <dbReference type="Proteomes" id="UP001152797"/>
    </source>
</evidence>
<evidence type="ECO:0000256" key="1">
    <source>
        <dbReference type="SAM" id="Coils"/>
    </source>
</evidence>
<evidence type="ECO:0000256" key="2">
    <source>
        <dbReference type="SAM" id="MobiDB-lite"/>
    </source>
</evidence>
<protein>
    <submittedName>
        <fullName evidence="3">Uncharacterized protein</fullName>
    </submittedName>
</protein>
<reference evidence="4 5" key="2">
    <citation type="submission" date="2024-05" db="EMBL/GenBank/DDBJ databases">
        <authorList>
            <person name="Chen Y."/>
            <person name="Shah S."/>
            <person name="Dougan E. K."/>
            <person name="Thang M."/>
            <person name="Chan C."/>
        </authorList>
    </citation>
    <scope>NUCLEOTIDE SEQUENCE [LARGE SCALE GENOMIC DNA]</scope>
</reference>
<dbReference type="Proteomes" id="UP001152797">
    <property type="component" value="Unassembled WGS sequence"/>
</dbReference>
<sequence>MAAQERSTRLAAEPSAVPVVVPASRVTETQSGLAATLSQPSWVTAVTPGPTGPASQSSRVASPRVLYRDVSPDRIVYRDSSAISPALRSWVECLVDNRVDQAVRQLQDGNFAILLEQTRRDANALSQNTTLAMQQSEEARRRLESHVRSLGEGQSRLMAIVENLSGETDRQHSSSSQAKAEALATVERVVSTVEELRRTMEQDGDVVTARLREHGLAIDELRRTMAEDFARLRATTADLQRQGAEATSRQRQTHDEFATTAASVAASRQELAELARLVQNLDRKLAGWKSEVKVEVLDEVAKNATNDGDRLKLDALHREISQMAATRIDLEARIERVKVEMSTMGKTKPEVENRLRDMEQTLARRLKEVELVCDNLRSEVHTATSARVENLEVRAQESQQSLSRRFEALQVAVGEDVESTRLELKKLSSTLIRLEDQHGSVREEISAEVRAARAALSDSRYDEGPLRETLRSEFIQKVNEVGGRLEQLEFELTSTRATRESFEYRIRDATTEAQQNVERLKADLNSLRAMVKQEQSSVAALDEQLWMTDQRLGQRIDEALGLLERERLASVALAEAVRKPSSSGQVSPNRAKSPRGLAMARRAAETFAASVDGEASEHSAAGRRGSGLSMAREAAETFAAHGGIAASRLSDRRL</sequence>
<feature type="coiled-coil region" evidence="1">
    <location>
        <begin position="510"/>
        <end position="544"/>
    </location>
</feature>
<name>A0A9P1BUB0_9DINO</name>
<dbReference type="OrthoDB" id="428876at2759"/>
<feature type="coiled-coil region" evidence="1">
    <location>
        <begin position="417"/>
        <end position="444"/>
    </location>
</feature>
<feature type="compositionally biased region" description="Polar residues" evidence="2">
    <location>
        <begin position="580"/>
        <end position="590"/>
    </location>
</feature>
<dbReference type="EMBL" id="CAMXCT030000499">
    <property type="protein sequence ID" value="CAL4766918.1"/>
    <property type="molecule type" value="Genomic_DNA"/>
</dbReference>
<proteinExistence type="predicted"/>
<feature type="coiled-coil region" evidence="1">
    <location>
        <begin position="264"/>
        <end position="333"/>
    </location>
</feature>
<dbReference type="EMBL" id="CAMXCT020000499">
    <property type="protein sequence ID" value="CAL1132981.1"/>
    <property type="molecule type" value="Genomic_DNA"/>
</dbReference>
<organism evidence="3">
    <name type="scientific">Cladocopium goreaui</name>
    <dbReference type="NCBI Taxonomy" id="2562237"/>
    <lineage>
        <taxon>Eukaryota</taxon>
        <taxon>Sar</taxon>
        <taxon>Alveolata</taxon>
        <taxon>Dinophyceae</taxon>
        <taxon>Suessiales</taxon>
        <taxon>Symbiodiniaceae</taxon>
        <taxon>Cladocopium</taxon>
    </lineage>
</organism>
<evidence type="ECO:0000313" key="4">
    <source>
        <dbReference type="EMBL" id="CAL4766918.1"/>
    </source>
</evidence>